<dbReference type="Proteomes" id="UP001415857">
    <property type="component" value="Unassembled WGS sequence"/>
</dbReference>
<sequence>MHSRWVERHMKGLRKRKKMEENEGCLVLNLLPMLDGEEMGLLATEGLLKASSFGLSGFCFFPLTLWILQLIWSSWFENEARFHTIIYINIVESLTVTKIF</sequence>
<evidence type="ECO:0000313" key="3">
    <source>
        <dbReference type="Proteomes" id="UP001415857"/>
    </source>
</evidence>
<keyword evidence="1" id="KW-1133">Transmembrane helix</keyword>
<feature type="transmembrane region" description="Helical" evidence="1">
    <location>
        <begin position="52"/>
        <end position="72"/>
    </location>
</feature>
<organism evidence="2 3">
    <name type="scientific">Liquidambar formosana</name>
    <name type="common">Formosan gum</name>
    <dbReference type="NCBI Taxonomy" id="63359"/>
    <lineage>
        <taxon>Eukaryota</taxon>
        <taxon>Viridiplantae</taxon>
        <taxon>Streptophyta</taxon>
        <taxon>Embryophyta</taxon>
        <taxon>Tracheophyta</taxon>
        <taxon>Spermatophyta</taxon>
        <taxon>Magnoliopsida</taxon>
        <taxon>eudicotyledons</taxon>
        <taxon>Gunneridae</taxon>
        <taxon>Pentapetalae</taxon>
        <taxon>Saxifragales</taxon>
        <taxon>Altingiaceae</taxon>
        <taxon>Liquidambar</taxon>
    </lineage>
</organism>
<evidence type="ECO:0000313" key="2">
    <source>
        <dbReference type="EMBL" id="KAK9278667.1"/>
    </source>
</evidence>
<accession>A0AAP0RIN3</accession>
<name>A0AAP0RIN3_LIQFO</name>
<keyword evidence="3" id="KW-1185">Reference proteome</keyword>
<gene>
    <name evidence="2" type="ORF">L1049_028241</name>
</gene>
<evidence type="ECO:0000256" key="1">
    <source>
        <dbReference type="SAM" id="Phobius"/>
    </source>
</evidence>
<comment type="caution">
    <text evidence="2">The sequence shown here is derived from an EMBL/GenBank/DDBJ whole genome shotgun (WGS) entry which is preliminary data.</text>
</comment>
<keyword evidence="1" id="KW-0472">Membrane</keyword>
<dbReference type="EMBL" id="JBBPBK010000009">
    <property type="protein sequence ID" value="KAK9278667.1"/>
    <property type="molecule type" value="Genomic_DNA"/>
</dbReference>
<dbReference type="AlphaFoldDB" id="A0AAP0RIN3"/>
<reference evidence="2 3" key="1">
    <citation type="journal article" date="2024" name="Plant J.">
        <title>Genome sequences and population genomics reveal climatic adaptation and genomic divergence between two closely related sweetgum species.</title>
        <authorList>
            <person name="Xu W.Q."/>
            <person name="Ren C.Q."/>
            <person name="Zhang X.Y."/>
            <person name="Comes H.P."/>
            <person name="Liu X.H."/>
            <person name="Li Y.G."/>
            <person name="Kettle C.J."/>
            <person name="Jalonen R."/>
            <person name="Gaisberger H."/>
            <person name="Ma Y.Z."/>
            <person name="Qiu Y.X."/>
        </authorList>
    </citation>
    <scope>NUCLEOTIDE SEQUENCE [LARGE SCALE GENOMIC DNA]</scope>
    <source>
        <strain evidence="2">Hangzhou</strain>
    </source>
</reference>
<protein>
    <submittedName>
        <fullName evidence="2">Uncharacterized protein</fullName>
    </submittedName>
</protein>
<keyword evidence="1" id="KW-0812">Transmembrane</keyword>
<proteinExistence type="predicted"/>